<organism evidence="2 3">
    <name type="scientific">Saccharothrix xinjiangensis</name>
    <dbReference type="NCBI Taxonomy" id="204798"/>
    <lineage>
        <taxon>Bacteria</taxon>
        <taxon>Bacillati</taxon>
        <taxon>Actinomycetota</taxon>
        <taxon>Actinomycetes</taxon>
        <taxon>Pseudonocardiales</taxon>
        <taxon>Pseudonocardiaceae</taxon>
        <taxon>Saccharothrix</taxon>
    </lineage>
</organism>
<name>A0ABV9XUH0_9PSEU</name>
<protein>
    <submittedName>
        <fullName evidence="2">Uncharacterized protein</fullName>
    </submittedName>
</protein>
<proteinExistence type="predicted"/>
<keyword evidence="1" id="KW-0472">Membrane</keyword>
<dbReference type="EMBL" id="JBHSJB010000007">
    <property type="protein sequence ID" value="MFC5053608.1"/>
    <property type="molecule type" value="Genomic_DNA"/>
</dbReference>
<keyword evidence="1" id="KW-0812">Transmembrane</keyword>
<reference evidence="3" key="1">
    <citation type="journal article" date="2019" name="Int. J. Syst. Evol. Microbiol.">
        <title>The Global Catalogue of Microorganisms (GCM) 10K type strain sequencing project: providing services to taxonomists for standard genome sequencing and annotation.</title>
        <authorList>
            <consortium name="The Broad Institute Genomics Platform"/>
            <consortium name="The Broad Institute Genome Sequencing Center for Infectious Disease"/>
            <person name="Wu L."/>
            <person name="Ma J."/>
        </authorList>
    </citation>
    <scope>NUCLEOTIDE SEQUENCE [LARGE SCALE GENOMIC DNA]</scope>
    <source>
        <strain evidence="3">KCTC 12848</strain>
    </source>
</reference>
<sequence>MPHQQRKPALDLRITALLAGLATIALAILRADGLITWSWWWIFAPMWGLFLLVLLGLCAAIVRAAVTKR</sequence>
<dbReference type="InterPro" id="IPR019396">
    <property type="entry name" value="TM_Fragile-X-F-assoc"/>
</dbReference>
<gene>
    <name evidence="2" type="ORF">ACFPFM_07535</name>
</gene>
<accession>A0ABV9XUH0</accession>
<evidence type="ECO:0000313" key="3">
    <source>
        <dbReference type="Proteomes" id="UP001595833"/>
    </source>
</evidence>
<evidence type="ECO:0000313" key="2">
    <source>
        <dbReference type="EMBL" id="MFC5053608.1"/>
    </source>
</evidence>
<dbReference type="RefSeq" id="WP_344036467.1">
    <property type="nucleotide sequence ID" value="NZ_BAAAKE010000005.1"/>
</dbReference>
<comment type="caution">
    <text evidence="2">The sequence shown here is derived from an EMBL/GenBank/DDBJ whole genome shotgun (WGS) entry which is preliminary data.</text>
</comment>
<keyword evidence="3" id="KW-1185">Reference proteome</keyword>
<evidence type="ECO:0000256" key="1">
    <source>
        <dbReference type="SAM" id="Phobius"/>
    </source>
</evidence>
<feature type="transmembrane region" description="Helical" evidence="1">
    <location>
        <begin position="12"/>
        <end position="31"/>
    </location>
</feature>
<keyword evidence="1" id="KW-1133">Transmembrane helix</keyword>
<dbReference type="Proteomes" id="UP001595833">
    <property type="component" value="Unassembled WGS sequence"/>
</dbReference>
<feature type="transmembrane region" description="Helical" evidence="1">
    <location>
        <begin position="37"/>
        <end position="62"/>
    </location>
</feature>
<dbReference type="Pfam" id="PF10269">
    <property type="entry name" value="Tmemb_185A"/>
    <property type="match status" value="1"/>
</dbReference>